<sequence length="258" mass="26770">MHTTDAVDALVSGNSLQDRHAWVTGAGKGLGQASAVALARLGACVHIISRTEDDLKKTADRIGEFGGTAEIVVCDVTDYEHLKSVFADAIVDVLVNSAGTNIPEPIADVSAGSYETIMGLNVKSTLFATQFAVSRMRQGGRGGSIVNLTSQMGHVGGPNRAVYCASKWAVEGMTKALALELAPEGIRVNTVSPTFVETPMTAGGLSNPDFQSWVLGEIPLGRLGRIDEVAAAVAFLASPMSSLTTGSSLLADGGWTAH</sequence>
<comment type="similarity">
    <text evidence="1">Belongs to the short-chain dehydrogenases/reductases (SDR) family.</text>
</comment>
<reference evidence="4" key="1">
    <citation type="submission" date="2018-02" db="EMBL/GenBank/DDBJ databases">
        <title>Draft genome sequencing of Rhodococcus opacus KU647198.</title>
        <authorList>
            <person name="Zheng B.-X."/>
        </authorList>
    </citation>
    <scope>NUCLEOTIDE SEQUENCE [LARGE SCALE GENOMIC DNA]</scope>
    <source>
        <strain evidence="4">04-OD7</strain>
    </source>
</reference>
<name>A0A2S8J0A2_RHOOP</name>
<dbReference type="CDD" id="cd05233">
    <property type="entry name" value="SDR_c"/>
    <property type="match status" value="1"/>
</dbReference>
<dbReference type="AlphaFoldDB" id="A0A2S8J0A2"/>
<dbReference type="SUPFAM" id="SSF51735">
    <property type="entry name" value="NAD(P)-binding Rossmann-fold domains"/>
    <property type="match status" value="1"/>
</dbReference>
<dbReference type="FunFam" id="3.40.50.720:FF:000084">
    <property type="entry name" value="Short-chain dehydrogenase reductase"/>
    <property type="match status" value="1"/>
</dbReference>
<dbReference type="PROSITE" id="PS00061">
    <property type="entry name" value="ADH_SHORT"/>
    <property type="match status" value="1"/>
</dbReference>
<dbReference type="Gene3D" id="3.40.50.720">
    <property type="entry name" value="NAD(P)-binding Rossmann-like Domain"/>
    <property type="match status" value="1"/>
</dbReference>
<evidence type="ECO:0000256" key="2">
    <source>
        <dbReference type="ARBA" id="ARBA00023002"/>
    </source>
</evidence>
<dbReference type="EMBL" id="PUIO01000042">
    <property type="protein sequence ID" value="PQP20012.1"/>
    <property type="molecule type" value="Genomic_DNA"/>
</dbReference>
<dbReference type="PANTHER" id="PTHR43477:SF1">
    <property type="entry name" value="DIHYDROANTICAPSIN 7-DEHYDROGENASE"/>
    <property type="match status" value="1"/>
</dbReference>
<evidence type="ECO:0000313" key="3">
    <source>
        <dbReference type="EMBL" id="PQP20012.1"/>
    </source>
</evidence>
<dbReference type="InterPro" id="IPR020904">
    <property type="entry name" value="Sc_DH/Rdtase_CS"/>
</dbReference>
<protein>
    <submittedName>
        <fullName evidence="3">3-oxoacyl-ACP reductase</fullName>
    </submittedName>
</protein>
<dbReference type="PRINTS" id="PR00080">
    <property type="entry name" value="SDRFAMILY"/>
</dbReference>
<accession>A0A2S8J0A2</accession>
<dbReference type="InterPro" id="IPR002347">
    <property type="entry name" value="SDR_fam"/>
</dbReference>
<dbReference type="PRINTS" id="PR00081">
    <property type="entry name" value="GDHRDH"/>
</dbReference>
<evidence type="ECO:0000256" key="1">
    <source>
        <dbReference type="ARBA" id="ARBA00006484"/>
    </source>
</evidence>
<gene>
    <name evidence="3" type="ORF">C5613_29090</name>
</gene>
<comment type="caution">
    <text evidence="3">The sequence shown here is derived from an EMBL/GenBank/DDBJ whole genome shotgun (WGS) entry which is preliminary data.</text>
</comment>
<dbReference type="RefSeq" id="WP_105419725.1">
    <property type="nucleotide sequence ID" value="NZ_PUIO01000042.1"/>
</dbReference>
<dbReference type="InterPro" id="IPR036291">
    <property type="entry name" value="NAD(P)-bd_dom_sf"/>
</dbReference>
<dbReference type="Proteomes" id="UP000239290">
    <property type="component" value="Unassembled WGS sequence"/>
</dbReference>
<keyword evidence="2" id="KW-0560">Oxidoreductase</keyword>
<dbReference type="PANTHER" id="PTHR43477">
    <property type="entry name" value="DIHYDROANTICAPSIN 7-DEHYDROGENASE"/>
    <property type="match status" value="1"/>
</dbReference>
<evidence type="ECO:0000313" key="4">
    <source>
        <dbReference type="Proteomes" id="UP000239290"/>
    </source>
</evidence>
<dbReference type="InterPro" id="IPR051122">
    <property type="entry name" value="SDR_DHRS6-like"/>
</dbReference>
<dbReference type="GO" id="GO:0016491">
    <property type="term" value="F:oxidoreductase activity"/>
    <property type="evidence" value="ECO:0007669"/>
    <property type="project" value="UniProtKB-KW"/>
</dbReference>
<dbReference type="Pfam" id="PF13561">
    <property type="entry name" value="adh_short_C2"/>
    <property type="match status" value="1"/>
</dbReference>
<organism evidence="3 4">
    <name type="scientific">Rhodococcus opacus</name>
    <name type="common">Nocardia opaca</name>
    <dbReference type="NCBI Taxonomy" id="37919"/>
    <lineage>
        <taxon>Bacteria</taxon>
        <taxon>Bacillati</taxon>
        <taxon>Actinomycetota</taxon>
        <taxon>Actinomycetes</taxon>
        <taxon>Mycobacteriales</taxon>
        <taxon>Nocardiaceae</taxon>
        <taxon>Rhodococcus</taxon>
    </lineage>
</organism>
<proteinExistence type="inferred from homology"/>